<accession>A0A5J6V4C6</accession>
<dbReference type="EMBL" id="CP044427">
    <property type="protein sequence ID" value="QFG68578.1"/>
    <property type="molecule type" value="Genomic_DNA"/>
</dbReference>
<dbReference type="AlphaFoldDB" id="A0A5J6V4C6"/>
<keyword evidence="2" id="KW-1185">Reference proteome</keyword>
<evidence type="ECO:0008006" key="3">
    <source>
        <dbReference type="Google" id="ProtNLM"/>
    </source>
</evidence>
<name>A0A5J6V4C6_9MICO</name>
<gene>
    <name evidence="1" type="ORF">FY030_07480</name>
</gene>
<sequence length="343" mass="37179">MSRFGTILTLSQAAWQECALLGHREIDVEHVLLATMDDGDVAEILGRHGVTREGTRQHVDAVVRDQLASLGVDLGETSLSERRPVTDLHHQAVGALETSGRAQQLLSEGRTVPGVLLATLDLPDGTATHLLERQGADVAAVRLDVVELLERSRSQPRAAGTVDMATLPDSHLIDGRPGIRRRRTRFYAVPWPQAWEQVSTAAGARAWLLSDGSTQVAGPGELRGELSRGRSGARRGSYQRRLLAAEPPDGSTPGHALWQEHWVRTRRRPWGRERSGPGQWVHLTVIPADGGTRVDLVLGTVRHGRTQAVLRPVIPAAQAIASRNALYQLGLVLEDADGASSRA</sequence>
<protein>
    <recommendedName>
        <fullName evidence="3">Clp R domain-containing protein</fullName>
    </recommendedName>
</protein>
<evidence type="ECO:0000313" key="2">
    <source>
        <dbReference type="Proteomes" id="UP000326546"/>
    </source>
</evidence>
<dbReference type="Gene3D" id="1.10.1780.10">
    <property type="entry name" value="Clp, N-terminal domain"/>
    <property type="match status" value="1"/>
</dbReference>
<evidence type="ECO:0000313" key="1">
    <source>
        <dbReference type="EMBL" id="QFG68578.1"/>
    </source>
</evidence>
<dbReference type="RefSeq" id="WP_158060966.1">
    <property type="nucleotide sequence ID" value="NZ_CP044427.1"/>
</dbReference>
<dbReference type="SUPFAM" id="SSF55961">
    <property type="entry name" value="Bet v1-like"/>
    <property type="match status" value="1"/>
</dbReference>
<dbReference type="OrthoDB" id="3428089at2"/>
<dbReference type="KEGG" id="serw:FY030_07480"/>
<dbReference type="InterPro" id="IPR036628">
    <property type="entry name" value="Clp_N_dom_sf"/>
</dbReference>
<organism evidence="1 2">
    <name type="scientific">Ornithinimicrobium pratense</name>
    <dbReference type="NCBI Taxonomy" id="2593973"/>
    <lineage>
        <taxon>Bacteria</taxon>
        <taxon>Bacillati</taxon>
        <taxon>Actinomycetota</taxon>
        <taxon>Actinomycetes</taxon>
        <taxon>Micrococcales</taxon>
        <taxon>Ornithinimicrobiaceae</taxon>
        <taxon>Ornithinimicrobium</taxon>
    </lineage>
</organism>
<reference evidence="1 2" key="1">
    <citation type="submission" date="2019-09" db="EMBL/GenBank/DDBJ databases">
        <title>Serinicoccus pratensis sp. nov., isolated from meadow soil.</title>
        <authorList>
            <person name="Zhang W."/>
        </authorList>
    </citation>
    <scope>NUCLEOTIDE SEQUENCE [LARGE SCALE GENOMIC DNA]</scope>
    <source>
        <strain evidence="1 2">W204</strain>
    </source>
</reference>
<proteinExistence type="predicted"/>
<dbReference type="SUPFAM" id="SSF81923">
    <property type="entry name" value="Double Clp-N motif"/>
    <property type="match status" value="1"/>
</dbReference>
<dbReference type="Proteomes" id="UP000326546">
    <property type="component" value="Chromosome"/>
</dbReference>